<feature type="compositionally biased region" description="Polar residues" evidence="1">
    <location>
        <begin position="131"/>
        <end position="141"/>
    </location>
</feature>
<feature type="compositionally biased region" description="Basic and acidic residues" evidence="1">
    <location>
        <begin position="23"/>
        <end position="43"/>
    </location>
</feature>
<dbReference type="STRING" id="1561998.A0A1I7T5Z1"/>
<evidence type="ECO:0000313" key="2">
    <source>
        <dbReference type="Proteomes" id="UP000095282"/>
    </source>
</evidence>
<feature type="compositionally biased region" description="Pro residues" evidence="1">
    <location>
        <begin position="389"/>
        <end position="400"/>
    </location>
</feature>
<organism evidence="2 3">
    <name type="scientific">Caenorhabditis tropicalis</name>
    <dbReference type="NCBI Taxonomy" id="1561998"/>
    <lineage>
        <taxon>Eukaryota</taxon>
        <taxon>Metazoa</taxon>
        <taxon>Ecdysozoa</taxon>
        <taxon>Nematoda</taxon>
        <taxon>Chromadorea</taxon>
        <taxon>Rhabditida</taxon>
        <taxon>Rhabditina</taxon>
        <taxon>Rhabditomorpha</taxon>
        <taxon>Rhabditoidea</taxon>
        <taxon>Rhabditidae</taxon>
        <taxon>Peloderinae</taxon>
        <taxon>Caenorhabditis</taxon>
    </lineage>
</organism>
<feature type="compositionally biased region" description="Basic and acidic residues" evidence="1">
    <location>
        <begin position="100"/>
        <end position="113"/>
    </location>
</feature>
<protein>
    <submittedName>
        <fullName evidence="3">ZM domain-containing protein</fullName>
    </submittedName>
</protein>
<reference evidence="3" key="1">
    <citation type="submission" date="2016-11" db="UniProtKB">
        <authorList>
            <consortium name="WormBaseParasite"/>
        </authorList>
    </citation>
    <scope>IDENTIFICATION</scope>
</reference>
<feature type="compositionally biased region" description="Low complexity" evidence="1">
    <location>
        <begin position="335"/>
        <end position="356"/>
    </location>
</feature>
<accession>A0A1I7T5Z1</accession>
<evidence type="ECO:0000256" key="1">
    <source>
        <dbReference type="SAM" id="MobiDB-lite"/>
    </source>
</evidence>
<feature type="region of interest" description="Disordered" evidence="1">
    <location>
        <begin position="164"/>
        <end position="193"/>
    </location>
</feature>
<sequence>MNYNRNSRGNGYTPSSSTSFPGCEDRYERWNDETEWSARDETWRGNPNRNGPPARERTDSWKDSSNLSEFRLGRDRAPMPVDDQFLVRYGAKRLNNGNLVDRDGYTLRTRDPNCRAPSPPNYNPGRALRRNGNNPSSGINRMSQDMLDEKARQQMEMMHRLAEEAELEPKTRRVASEENIGRREEKDEYEDIEEPQTLANQIRKECILPAAPLPVPKNNIKKPLLASPPGPPKAPMRNVQPYKQHHYYEEYQRNVEHTKEQAYSNPTSSASSSRYYFPKDHQNTCPPPFYPNGPNQYSSYQAYPSIPDQQYAYPNDISALLVPPPPPPPPSIGYSGASSSFHASSTSSIASPYHSAGDYYHQRRESPYRDARSSGINAYASPNFHRPPETPSPRVIPTPPSTVNAFGVFTGNAHPVSPKEFLNPENSSDTDSDDETFRALQEICRPR</sequence>
<feature type="compositionally biased region" description="Basic and acidic residues" evidence="1">
    <location>
        <begin position="164"/>
        <end position="186"/>
    </location>
</feature>
<proteinExistence type="predicted"/>
<feature type="region of interest" description="Disordered" evidence="1">
    <location>
        <begin position="324"/>
        <end position="436"/>
    </location>
</feature>
<dbReference type="WBParaSite" id="Csp11.Scaffold517.g2726.t2">
    <property type="protein sequence ID" value="Csp11.Scaffold517.g2726.t2"/>
    <property type="gene ID" value="Csp11.Scaffold517.g2726"/>
</dbReference>
<evidence type="ECO:0000313" key="3">
    <source>
        <dbReference type="WBParaSite" id="Csp11.Scaffold517.g2726.t2"/>
    </source>
</evidence>
<dbReference type="Proteomes" id="UP000095282">
    <property type="component" value="Unplaced"/>
</dbReference>
<dbReference type="AlphaFoldDB" id="A0A1I7T5Z1"/>
<feature type="region of interest" description="Disordered" evidence="1">
    <location>
        <begin position="96"/>
        <end position="141"/>
    </location>
</feature>
<feature type="compositionally biased region" description="Polar residues" evidence="1">
    <location>
        <begin position="1"/>
        <end position="20"/>
    </location>
</feature>
<name>A0A1I7T5Z1_9PELO</name>
<feature type="region of interest" description="Disordered" evidence="1">
    <location>
        <begin position="1"/>
        <end position="75"/>
    </location>
</feature>
<feature type="compositionally biased region" description="Basic and acidic residues" evidence="1">
    <location>
        <begin position="360"/>
        <end position="372"/>
    </location>
</feature>
<keyword evidence="2" id="KW-1185">Reference proteome</keyword>
<dbReference type="eggNOG" id="ENOG502THXE">
    <property type="taxonomic scope" value="Eukaryota"/>
</dbReference>